<dbReference type="Pfam" id="PF00067">
    <property type="entry name" value="p450"/>
    <property type="match status" value="1"/>
</dbReference>
<comment type="similarity">
    <text evidence="2 8">Belongs to the cytochrome P450 family.</text>
</comment>
<evidence type="ECO:0000256" key="6">
    <source>
        <dbReference type="ARBA" id="ARBA00023033"/>
    </source>
</evidence>
<dbReference type="InterPro" id="IPR002403">
    <property type="entry name" value="Cyt_P450_E_grp-IV"/>
</dbReference>
<keyword evidence="3 7" id="KW-0349">Heme</keyword>
<dbReference type="PROSITE" id="PS00086">
    <property type="entry name" value="CYTOCHROME_P450"/>
    <property type="match status" value="1"/>
</dbReference>
<dbReference type="HOGENOM" id="CLU_031576_0_0_1"/>
<accession>A0A0B4GFV2</accession>
<dbReference type="CDD" id="cd11070">
    <property type="entry name" value="CYP56-like"/>
    <property type="match status" value="1"/>
</dbReference>
<name>A0A0B4GFV2_METGA</name>
<dbReference type="EMBL" id="AZNH01000025">
    <property type="protein sequence ID" value="KID85920.1"/>
    <property type="molecule type" value="Genomic_DNA"/>
</dbReference>
<keyword evidence="10" id="KW-1185">Reference proteome</keyword>
<dbReference type="InterPro" id="IPR050121">
    <property type="entry name" value="Cytochrome_P450_monoxygenase"/>
</dbReference>
<dbReference type="GO" id="GO:0016705">
    <property type="term" value="F:oxidoreductase activity, acting on paired donors, with incorporation or reduction of molecular oxygen"/>
    <property type="evidence" value="ECO:0007669"/>
    <property type="project" value="InterPro"/>
</dbReference>
<dbReference type="PANTHER" id="PTHR24305">
    <property type="entry name" value="CYTOCHROME P450"/>
    <property type="match status" value="1"/>
</dbReference>
<dbReference type="GO" id="GO:0004497">
    <property type="term" value="F:monooxygenase activity"/>
    <property type="evidence" value="ECO:0007669"/>
    <property type="project" value="UniProtKB-KW"/>
</dbReference>
<gene>
    <name evidence="9" type="ORF">MGU_06837</name>
</gene>
<dbReference type="InterPro" id="IPR001128">
    <property type="entry name" value="Cyt_P450"/>
</dbReference>
<protein>
    <submittedName>
        <fullName evidence="9">Cytochrome P450 family protein</fullName>
    </submittedName>
</protein>
<dbReference type="Gene3D" id="1.10.630.10">
    <property type="entry name" value="Cytochrome P450"/>
    <property type="match status" value="1"/>
</dbReference>
<dbReference type="InterPro" id="IPR017972">
    <property type="entry name" value="Cyt_P450_CS"/>
</dbReference>
<keyword evidence="6 8" id="KW-0503">Monooxygenase</keyword>
<dbReference type="PANTHER" id="PTHR24305:SF223">
    <property type="entry name" value="CYTOCHROME P450-DIT2"/>
    <property type="match status" value="1"/>
</dbReference>
<organism evidence="9 10">
    <name type="scientific">Metarhizium guizhouense (strain ARSEF 977)</name>
    <dbReference type="NCBI Taxonomy" id="1276136"/>
    <lineage>
        <taxon>Eukaryota</taxon>
        <taxon>Fungi</taxon>
        <taxon>Dikarya</taxon>
        <taxon>Ascomycota</taxon>
        <taxon>Pezizomycotina</taxon>
        <taxon>Sordariomycetes</taxon>
        <taxon>Hypocreomycetidae</taxon>
        <taxon>Hypocreales</taxon>
        <taxon>Clavicipitaceae</taxon>
        <taxon>Metarhizium</taxon>
    </lineage>
</organism>
<keyword evidence="8" id="KW-0560">Oxidoreductase</keyword>
<comment type="cofactor">
    <cofactor evidence="1 7">
        <name>heme</name>
        <dbReference type="ChEBI" id="CHEBI:30413"/>
    </cofactor>
</comment>
<evidence type="ECO:0000256" key="8">
    <source>
        <dbReference type="RuleBase" id="RU000461"/>
    </source>
</evidence>
<evidence type="ECO:0000256" key="4">
    <source>
        <dbReference type="ARBA" id="ARBA00022723"/>
    </source>
</evidence>
<keyword evidence="5 7" id="KW-0408">Iron</keyword>
<evidence type="ECO:0000256" key="3">
    <source>
        <dbReference type="ARBA" id="ARBA00022617"/>
    </source>
</evidence>
<dbReference type="Proteomes" id="UP000031192">
    <property type="component" value="Unassembled WGS sequence"/>
</dbReference>
<sequence>MTASLLLGGAILLAITVSGVLFSYFSSPRKGVGGIPTIPFWVALMPLVKDVDQRDVFTKYIEKPLRKHGAASIFFAGQWNVLIHKPAYLAEVFRREDIYQKSGNYRKIPHSVLAALLGDNIISSRGETWKKYKRVIKPGLQASPNLDVLLRNARQLSTILVKSRALPTDGIQGSIQRHTIANFGNTYFNVDPNAQITKEIFTPLFMNFPFLDRLPFPSRTRARRRASDFTNQLVLTLEHGAKGDTTSDNHQQNKLRTRLLSARDSGELTEKQFRDNVTVLFVAGQENPQLAILSTMYLLAKHQDMQDRLFDELSLQPEKPVDAEYLDSLPLLTSIIYESLRLFPPIGQLINRRVASAVHLGDAIFLPEGTYVGYNCYSTNRDPDAWGQDADDFRPSRWGCSRRDIQREYRRRRTRAEFITFHGGQRACLGEQFAILQLKATLYTLVTSLRWRLDPTWLDRMTSVSKIGWR</sequence>
<feature type="binding site" description="axial binding residue" evidence="7">
    <location>
        <position position="428"/>
    </location>
    <ligand>
        <name>heme</name>
        <dbReference type="ChEBI" id="CHEBI:30413"/>
    </ligand>
    <ligandPart>
        <name>Fe</name>
        <dbReference type="ChEBI" id="CHEBI:18248"/>
    </ligandPart>
</feature>
<evidence type="ECO:0000313" key="9">
    <source>
        <dbReference type="EMBL" id="KID85920.1"/>
    </source>
</evidence>
<dbReference type="InterPro" id="IPR036396">
    <property type="entry name" value="Cyt_P450_sf"/>
</dbReference>
<dbReference type="GO" id="GO:0020037">
    <property type="term" value="F:heme binding"/>
    <property type="evidence" value="ECO:0007669"/>
    <property type="project" value="InterPro"/>
</dbReference>
<dbReference type="OrthoDB" id="1470350at2759"/>
<evidence type="ECO:0000256" key="2">
    <source>
        <dbReference type="ARBA" id="ARBA00010617"/>
    </source>
</evidence>
<evidence type="ECO:0000256" key="7">
    <source>
        <dbReference type="PIRSR" id="PIRSR602403-1"/>
    </source>
</evidence>
<dbReference type="PRINTS" id="PR00465">
    <property type="entry name" value="EP450IV"/>
</dbReference>
<evidence type="ECO:0000313" key="10">
    <source>
        <dbReference type="Proteomes" id="UP000031192"/>
    </source>
</evidence>
<dbReference type="GO" id="GO:0005506">
    <property type="term" value="F:iron ion binding"/>
    <property type="evidence" value="ECO:0007669"/>
    <property type="project" value="InterPro"/>
</dbReference>
<keyword evidence="4 7" id="KW-0479">Metal-binding</keyword>
<dbReference type="AlphaFoldDB" id="A0A0B4GFV2"/>
<evidence type="ECO:0000256" key="5">
    <source>
        <dbReference type="ARBA" id="ARBA00023004"/>
    </source>
</evidence>
<dbReference type="PRINTS" id="PR00385">
    <property type="entry name" value="P450"/>
</dbReference>
<dbReference type="SUPFAM" id="SSF48264">
    <property type="entry name" value="Cytochrome P450"/>
    <property type="match status" value="1"/>
</dbReference>
<reference evidence="9 10" key="1">
    <citation type="journal article" date="2014" name="Proc. Natl. Acad. Sci. U.S.A.">
        <title>Trajectory and genomic determinants of fungal-pathogen speciation and host adaptation.</title>
        <authorList>
            <person name="Hu X."/>
            <person name="Xiao G."/>
            <person name="Zheng P."/>
            <person name="Shang Y."/>
            <person name="Su Y."/>
            <person name="Zhang X."/>
            <person name="Liu X."/>
            <person name="Zhan S."/>
            <person name="St Leger R.J."/>
            <person name="Wang C."/>
        </authorList>
    </citation>
    <scope>NUCLEOTIDE SEQUENCE [LARGE SCALE GENOMIC DNA]</scope>
    <source>
        <strain evidence="9 10">ARSEF 977</strain>
    </source>
</reference>
<proteinExistence type="inferred from homology"/>
<evidence type="ECO:0000256" key="1">
    <source>
        <dbReference type="ARBA" id="ARBA00001971"/>
    </source>
</evidence>
<comment type="caution">
    <text evidence="9">The sequence shown here is derived from an EMBL/GenBank/DDBJ whole genome shotgun (WGS) entry which is preliminary data.</text>
</comment>